<accession>A0ABY3ZCM5</accession>
<proteinExistence type="predicted"/>
<keyword evidence="3" id="KW-0804">Transcription</keyword>
<dbReference type="EMBL" id="CP094298">
    <property type="protein sequence ID" value="UNZ07167.1"/>
    <property type="molecule type" value="Genomic_DNA"/>
</dbReference>
<evidence type="ECO:0000256" key="2">
    <source>
        <dbReference type="ARBA" id="ARBA00023125"/>
    </source>
</evidence>
<protein>
    <submittedName>
        <fullName evidence="6">Transcriptional regulator, TetR family</fullName>
    </submittedName>
</protein>
<dbReference type="Proteomes" id="UP000829494">
    <property type="component" value="Chromosome"/>
</dbReference>
<evidence type="ECO:0000256" key="3">
    <source>
        <dbReference type="ARBA" id="ARBA00023163"/>
    </source>
</evidence>
<dbReference type="InterPro" id="IPR036271">
    <property type="entry name" value="Tet_transcr_reg_TetR-rel_C_sf"/>
</dbReference>
<keyword evidence="2 4" id="KW-0238">DNA-binding</keyword>
<gene>
    <name evidence="6" type="ORF">SRIMR7_33930</name>
</gene>
<name>A0ABY3ZCM5_STRRM</name>
<dbReference type="Gene3D" id="1.10.357.10">
    <property type="entry name" value="Tetracycline Repressor, domain 2"/>
    <property type="match status" value="1"/>
</dbReference>
<evidence type="ECO:0000256" key="1">
    <source>
        <dbReference type="ARBA" id="ARBA00023015"/>
    </source>
</evidence>
<evidence type="ECO:0000313" key="6">
    <source>
        <dbReference type="EMBL" id="UNZ07167.1"/>
    </source>
</evidence>
<dbReference type="Pfam" id="PF00440">
    <property type="entry name" value="TetR_N"/>
    <property type="match status" value="1"/>
</dbReference>
<feature type="DNA-binding region" description="H-T-H motif" evidence="4">
    <location>
        <begin position="32"/>
        <end position="51"/>
    </location>
</feature>
<dbReference type="SUPFAM" id="SSF46689">
    <property type="entry name" value="Homeodomain-like"/>
    <property type="match status" value="1"/>
</dbReference>
<sequence length="192" mass="21229">MSHSVILCLMAVDREHVLREAAGLLTRKATAGMDEIARAAGISRATLHRHFAGRDALIKALEELGIRQFTEALDAARLDEDDAVTALRRLIAESEPVAGFLAFLYTENQLFEGEEVNEGWDRLDARIHALFRRGQEEGAFRIDLTPVWLTEALYGLIGAGAWAVHEGRVASKDLTHSIAELLLGGIRRSMEK</sequence>
<dbReference type="InterPro" id="IPR009057">
    <property type="entry name" value="Homeodomain-like_sf"/>
</dbReference>
<dbReference type="InterPro" id="IPR050109">
    <property type="entry name" value="HTH-type_TetR-like_transc_reg"/>
</dbReference>
<dbReference type="PROSITE" id="PS50977">
    <property type="entry name" value="HTH_TETR_2"/>
    <property type="match status" value="1"/>
</dbReference>
<evidence type="ECO:0000259" key="5">
    <source>
        <dbReference type="PROSITE" id="PS50977"/>
    </source>
</evidence>
<keyword evidence="7" id="KW-1185">Reference proteome</keyword>
<keyword evidence="1" id="KW-0805">Transcription regulation</keyword>
<reference evidence="6 7" key="1">
    <citation type="submission" date="2022-03" db="EMBL/GenBank/DDBJ databases">
        <title>Complete genome of Streptomyces rimosus ssp. rimosus R7 (=ATCC 10970).</title>
        <authorList>
            <person name="Beganovic S."/>
            <person name="Ruckert C."/>
            <person name="Busche T."/>
            <person name="Kalinowski J."/>
            <person name="Wittmann C."/>
        </authorList>
    </citation>
    <scope>NUCLEOTIDE SEQUENCE [LARGE SCALE GENOMIC DNA]</scope>
    <source>
        <strain evidence="6 7">R7</strain>
    </source>
</reference>
<evidence type="ECO:0000256" key="4">
    <source>
        <dbReference type="PROSITE-ProRule" id="PRU00335"/>
    </source>
</evidence>
<dbReference type="PANTHER" id="PTHR30055">
    <property type="entry name" value="HTH-TYPE TRANSCRIPTIONAL REGULATOR RUTR"/>
    <property type="match status" value="1"/>
</dbReference>
<organism evidence="6 7">
    <name type="scientific">Streptomyces rimosus subsp. rimosus</name>
    <dbReference type="NCBI Taxonomy" id="132474"/>
    <lineage>
        <taxon>Bacteria</taxon>
        <taxon>Bacillati</taxon>
        <taxon>Actinomycetota</taxon>
        <taxon>Actinomycetes</taxon>
        <taxon>Kitasatosporales</taxon>
        <taxon>Streptomycetaceae</taxon>
        <taxon>Streptomyces</taxon>
    </lineage>
</organism>
<dbReference type="PANTHER" id="PTHR30055:SF234">
    <property type="entry name" value="HTH-TYPE TRANSCRIPTIONAL REGULATOR BETI"/>
    <property type="match status" value="1"/>
</dbReference>
<feature type="domain" description="HTH tetR-type" evidence="5">
    <location>
        <begin position="11"/>
        <end position="69"/>
    </location>
</feature>
<dbReference type="SUPFAM" id="SSF48498">
    <property type="entry name" value="Tetracyclin repressor-like, C-terminal domain"/>
    <property type="match status" value="1"/>
</dbReference>
<evidence type="ECO:0000313" key="7">
    <source>
        <dbReference type="Proteomes" id="UP000829494"/>
    </source>
</evidence>
<dbReference type="InterPro" id="IPR001647">
    <property type="entry name" value="HTH_TetR"/>
</dbReference>